<reference evidence="3 4" key="1">
    <citation type="submission" date="2015-05" db="EMBL/GenBank/DDBJ databases">
        <title>Comparison of genome.</title>
        <authorList>
            <person name="Zheng Z."/>
            <person name="Sun M."/>
        </authorList>
    </citation>
    <scope>NUCLEOTIDE SEQUENCE [LARGE SCALE GENOMIC DNA]</scope>
    <source>
        <strain evidence="3 4">G25-74</strain>
    </source>
</reference>
<keyword evidence="4" id="KW-1185">Reference proteome</keyword>
<evidence type="ECO:0000313" key="3">
    <source>
        <dbReference type="EMBL" id="OAK74217.1"/>
    </source>
</evidence>
<proteinExistence type="predicted"/>
<dbReference type="PROSITE" id="PS51782">
    <property type="entry name" value="LYSM"/>
    <property type="match status" value="1"/>
</dbReference>
<comment type="caution">
    <text evidence="3">The sequence shown here is derived from an EMBL/GenBank/DDBJ whole genome shotgun (WGS) entry which is preliminary data.</text>
</comment>
<dbReference type="InterPro" id="IPR018392">
    <property type="entry name" value="LysM"/>
</dbReference>
<feature type="region of interest" description="Disordered" evidence="1">
    <location>
        <begin position="172"/>
        <end position="197"/>
    </location>
</feature>
<dbReference type="Pfam" id="PF20918">
    <property type="entry name" value="SPOCS_spoVID-N"/>
    <property type="match status" value="1"/>
</dbReference>
<dbReference type="CDD" id="cd00118">
    <property type="entry name" value="LysM"/>
    <property type="match status" value="1"/>
</dbReference>
<dbReference type="SMART" id="SM00257">
    <property type="entry name" value="LysM"/>
    <property type="match status" value="1"/>
</dbReference>
<feature type="compositionally biased region" description="Basic and acidic residues" evidence="1">
    <location>
        <begin position="356"/>
        <end position="366"/>
    </location>
</feature>
<feature type="region of interest" description="Disordered" evidence="1">
    <location>
        <begin position="356"/>
        <end position="377"/>
    </location>
</feature>
<evidence type="ECO:0000259" key="2">
    <source>
        <dbReference type="PROSITE" id="PS51782"/>
    </source>
</evidence>
<feature type="compositionally biased region" description="Acidic residues" evidence="1">
    <location>
        <begin position="185"/>
        <end position="196"/>
    </location>
</feature>
<dbReference type="STRING" id="217031.ABB05_04845"/>
<feature type="compositionally biased region" description="Polar residues" evidence="1">
    <location>
        <begin position="173"/>
        <end position="184"/>
    </location>
</feature>
<dbReference type="PATRIC" id="fig|217031.6.peg.1049"/>
<dbReference type="EMBL" id="LDJR01000027">
    <property type="protein sequence ID" value="OAK74217.1"/>
    <property type="molecule type" value="Genomic_DNA"/>
</dbReference>
<dbReference type="Proteomes" id="UP000077881">
    <property type="component" value="Unassembled WGS sequence"/>
</dbReference>
<dbReference type="InterPro" id="IPR048862">
    <property type="entry name" value="SPOCS_spoVID_N"/>
</dbReference>
<dbReference type="Pfam" id="PF01476">
    <property type="entry name" value="LysM"/>
    <property type="match status" value="1"/>
</dbReference>
<feature type="region of interest" description="Disordered" evidence="1">
    <location>
        <begin position="241"/>
        <end position="337"/>
    </location>
</feature>
<dbReference type="RefSeq" id="WP_064467745.1">
    <property type="nucleotide sequence ID" value="NZ_LDJR01000027.1"/>
</dbReference>
<dbReference type="InterPro" id="IPR036779">
    <property type="entry name" value="LysM_dom_sf"/>
</dbReference>
<name>A0A178A1Y6_9BACI</name>
<accession>A0A178A1Y6</accession>
<sequence length="480" mass="55684">MPDRQQTSLKFPLEETVWFEKGHEVEDLLSISLDPNINIMDEEEFVVLKGTLELSGEYNHSPGNDTVPEIPENNRHYIQNVEIRNDEIGEFSHRFPVDITIPKRRIVDIGELEIEIYSFDYALPENNRLQVLADIHINGIYEDKEEVILDAATLQETNDSIEPLLEVEDRQELNQVATDATFSEENTDQDDGEEEREEVKIELFQETINTDSQKPSLDSENDLYESFEVEARILPELEEKIEEDDEKPSPFQHQLPMQSDNREDAVESNQEIEVKEAAEEEQNIESLDASNLTVVNSRAERNTAEEQQVEEKIKVEENKNEVEVEENKSEDEEEENLLTTILRQVPKLNLDSIKEESSVQVDELRVPESSSIHFQESSSYEVESSSLIEYEEEKSQKTKKKKDKYQSISFADFFARKEEESVTKMRVRLVQHGDSIENLADRYNITTQQLLRANQLGESDEVYEGQVLYIPTKIHPLKRK</sequence>
<evidence type="ECO:0000256" key="1">
    <source>
        <dbReference type="SAM" id="MobiDB-lite"/>
    </source>
</evidence>
<feature type="compositionally biased region" description="Basic and acidic residues" evidence="1">
    <location>
        <begin position="298"/>
        <end position="327"/>
    </location>
</feature>
<dbReference type="SUPFAM" id="SSF54106">
    <property type="entry name" value="LysM domain"/>
    <property type="match status" value="1"/>
</dbReference>
<dbReference type="Gene3D" id="3.10.350.10">
    <property type="entry name" value="LysM domain"/>
    <property type="match status" value="1"/>
</dbReference>
<organism evidence="3 4">
    <name type="scientific">Lederbergia galactosidilytica</name>
    <dbReference type="NCBI Taxonomy" id="217031"/>
    <lineage>
        <taxon>Bacteria</taxon>
        <taxon>Bacillati</taxon>
        <taxon>Bacillota</taxon>
        <taxon>Bacilli</taxon>
        <taxon>Bacillales</taxon>
        <taxon>Bacillaceae</taxon>
        <taxon>Lederbergia</taxon>
    </lineage>
</organism>
<feature type="compositionally biased region" description="Low complexity" evidence="1">
    <location>
        <begin position="368"/>
        <end position="377"/>
    </location>
</feature>
<protein>
    <recommendedName>
        <fullName evidence="2">LysM domain-containing protein</fullName>
    </recommendedName>
</protein>
<gene>
    <name evidence="3" type="ORF">ABB05_04845</name>
</gene>
<evidence type="ECO:0000313" key="4">
    <source>
        <dbReference type="Proteomes" id="UP000077881"/>
    </source>
</evidence>
<feature type="domain" description="LysM" evidence="2">
    <location>
        <begin position="426"/>
        <end position="470"/>
    </location>
</feature>
<dbReference type="AlphaFoldDB" id="A0A178A1Y6"/>